<dbReference type="Gene3D" id="3.30.40.10">
    <property type="entry name" value="Zinc/RING finger domain, C3HC4 (zinc finger)"/>
    <property type="match status" value="1"/>
</dbReference>
<dbReference type="SUPFAM" id="SSF57850">
    <property type="entry name" value="RING/U-box"/>
    <property type="match status" value="1"/>
</dbReference>
<dbReference type="AlphaFoldDB" id="A0A6C0L973"/>
<dbReference type="PANTHER" id="PTHR14879:SF5">
    <property type="entry name" value="RING-TYPE DOMAIN-CONTAINING PROTEIN"/>
    <property type="match status" value="1"/>
</dbReference>
<feature type="domain" description="RING-type" evidence="1">
    <location>
        <begin position="270"/>
        <end position="305"/>
    </location>
</feature>
<dbReference type="PROSITE" id="PS50089">
    <property type="entry name" value="ZF_RING_2"/>
    <property type="match status" value="1"/>
</dbReference>
<name>A0A6C0L973_9ZZZZ</name>
<dbReference type="InterPro" id="IPR051728">
    <property type="entry name" value="RING-FYVE_E3_ubiquitin-ligase"/>
</dbReference>
<accession>A0A6C0L973</accession>
<dbReference type="PANTHER" id="PTHR14879">
    <property type="entry name" value="CASPASE REGULATOR, RING FINGER DOMAIN-CONTAINING"/>
    <property type="match status" value="1"/>
</dbReference>
<organism evidence="2">
    <name type="scientific">viral metagenome</name>
    <dbReference type="NCBI Taxonomy" id="1070528"/>
    <lineage>
        <taxon>unclassified sequences</taxon>
        <taxon>metagenomes</taxon>
        <taxon>organismal metagenomes</taxon>
    </lineage>
</organism>
<dbReference type="InterPro" id="IPR013083">
    <property type="entry name" value="Znf_RING/FYVE/PHD"/>
</dbReference>
<proteinExistence type="predicted"/>
<reference evidence="2" key="1">
    <citation type="journal article" date="2020" name="Nature">
        <title>Giant virus diversity and host interactions through global metagenomics.</title>
        <authorList>
            <person name="Schulz F."/>
            <person name="Roux S."/>
            <person name="Paez-Espino D."/>
            <person name="Jungbluth S."/>
            <person name="Walsh D.A."/>
            <person name="Denef V.J."/>
            <person name="McMahon K.D."/>
            <person name="Konstantinidis K.T."/>
            <person name="Eloe-Fadrosh E.A."/>
            <person name="Kyrpides N.C."/>
            <person name="Woyke T."/>
        </authorList>
    </citation>
    <scope>NUCLEOTIDE SEQUENCE</scope>
    <source>
        <strain evidence="2">GVMAG-M-3300027759-16</strain>
    </source>
</reference>
<evidence type="ECO:0000313" key="2">
    <source>
        <dbReference type="EMBL" id="QHU26218.1"/>
    </source>
</evidence>
<dbReference type="InterPro" id="IPR001841">
    <property type="entry name" value="Znf_RING"/>
</dbReference>
<dbReference type="EMBL" id="MN740437">
    <property type="protein sequence ID" value="QHU26218.1"/>
    <property type="molecule type" value="Genomic_DNA"/>
</dbReference>
<protein>
    <recommendedName>
        <fullName evidence="1">RING-type domain-containing protein</fullName>
    </recommendedName>
</protein>
<dbReference type="Pfam" id="PF13920">
    <property type="entry name" value="zf-C3HC4_3"/>
    <property type="match status" value="1"/>
</dbReference>
<sequence length="317" mass="35288">MSDDSQLDFTLLGGHPSSGSAIYASANFQDAEDSRPSASFFEAFGGSDAIQGIVTQSLSRHVAEAVPVKSPPVGQNTNTWRRRLREMMLRQTETVLDFLARPPSQESPIGTVETILRRYSIRQEVDPSNIKTLGQLLDISGSEIEAEIKDCITQKGGTSLGDLRSQVTALIDLYKQTGEKVLECENQLRLRIEKIDKLQRRVSVILELQTNDATEALLQGMEKYMQLSVSDLTLDTLYKQLIYLYQKHIALRDAIQLFKTGSSLPSEPVCAICLTDSISHAIVPCGHTFCVSCSRKMTYECGICRSKIKDRMKIFIS</sequence>
<evidence type="ECO:0000259" key="1">
    <source>
        <dbReference type="PROSITE" id="PS50089"/>
    </source>
</evidence>